<evidence type="ECO:0000313" key="3">
    <source>
        <dbReference type="Proteomes" id="UP000887222"/>
    </source>
</evidence>
<evidence type="ECO:0000313" key="2">
    <source>
        <dbReference type="EMBL" id="GIZ51897.1"/>
    </source>
</evidence>
<reference evidence="2 3" key="1">
    <citation type="journal article" date="2022" name="Int. J. Syst. Evol. Microbiol.">
        <title>Noviherbaspirillum aridicola sp. nov., isolated from an arid soil in Pakistan.</title>
        <authorList>
            <person name="Khan I.U."/>
            <person name="Saqib M."/>
            <person name="Amin A."/>
            <person name="Hussain F."/>
            <person name="Li L."/>
            <person name="Liu Y.H."/>
            <person name="Fang B.Z."/>
            <person name="Ahmed I."/>
            <person name="Li W.J."/>
        </authorList>
    </citation>
    <scope>NUCLEOTIDE SEQUENCE [LARGE SCALE GENOMIC DNA]</scope>
    <source>
        <strain evidence="2 3">NCCP-691</strain>
    </source>
</reference>
<comment type="caution">
    <text evidence="2">The sequence shown here is derived from an EMBL/GenBank/DDBJ whole genome shotgun (WGS) entry which is preliminary data.</text>
</comment>
<protein>
    <submittedName>
        <fullName evidence="2">Uncharacterized protein</fullName>
    </submittedName>
</protein>
<keyword evidence="3" id="KW-1185">Reference proteome</keyword>
<sequence length="153" mass="17290">MNNQEEAASIPADEERYAQVPSDFPRPVHHGAVPGVQPKLLMTSYNSRFYIPGCTPPEIFQRWNVCEDLARQLATKAVESRAGKRSHMSETEILDQYLPRLIATKWTSEEEARWIIRRAASMLDWPVPQAALGPANRDSASSKEHKGAPRRHS</sequence>
<proteinExistence type="predicted"/>
<accession>A0ABQ4Q3Y2</accession>
<dbReference type="Proteomes" id="UP000887222">
    <property type="component" value="Unassembled WGS sequence"/>
</dbReference>
<gene>
    <name evidence="2" type="ORF">NCCP691_19110</name>
</gene>
<organism evidence="2 3">
    <name type="scientific">Noviherbaspirillum aridicola</name>
    <dbReference type="NCBI Taxonomy" id="2849687"/>
    <lineage>
        <taxon>Bacteria</taxon>
        <taxon>Pseudomonadati</taxon>
        <taxon>Pseudomonadota</taxon>
        <taxon>Betaproteobacteria</taxon>
        <taxon>Burkholderiales</taxon>
        <taxon>Oxalobacteraceae</taxon>
        <taxon>Noviherbaspirillum</taxon>
    </lineage>
</organism>
<dbReference type="EMBL" id="BPMK01000007">
    <property type="protein sequence ID" value="GIZ51897.1"/>
    <property type="molecule type" value="Genomic_DNA"/>
</dbReference>
<name>A0ABQ4Q3Y2_9BURK</name>
<dbReference type="RefSeq" id="WP_220808055.1">
    <property type="nucleotide sequence ID" value="NZ_BPMK01000007.1"/>
</dbReference>
<feature type="region of interest" description="Disordered" evidence="1">
    <location>
        <begin position="130"/>
        <end position="153"/>
    </location>
</feature>
<evidence type="ECO:0000256" key="1">
    <source>
        <dbReference type="SAM" id="MobiDB-lite"/>
    </source>
</evidence>